<keyword evidence="1" id="KW-0175">Coiled coil</keyword>
<feature type="coiled-coil region" evidence="1">
    <location>
        <begin position="35"/>
        <end position="76"/>
    </location>
</feature>
<dbReference type="PANTHER" id="PTHR28661">
    <property type="entry name" value="SJOEGREN SYNDROME NUCLEAR AUTOANTIGEN 1"/>
    <property type="match status" value="1"/>
</dbReference>
<dbReference type="STRING" id="136037.A0A067QR97"/>
<sequence>MSVLGEGQPLSLPINMAQQGAALQICNLELVKGGIEHMKRKCSELQQLIDEQEEEKATLQREIEKMSYKLTQLNDSLSRKVAAKREYDRTISETEVAYSKILESSQVLLNMVQREASCLEHVMVKKINAEDTFPSCMFR</sequence>
<proteinExistence type="predicted"/>
<dbReference type="GO" id="GO:0005813">
    <property type="term" value="C:centrosome"/>
    <property type="evidence" value="ECO:0007669"/>
    <property type="project" value="TreeGrafter"/>
</dbReference>
<gene>
    <name evidence="2" type="ORF">L798_13934</name>
</gene>
<dbReference type="GO" id="GO:0036064">
    <property type="term" value="C:ciliary basal body"/>
    <property type="evidence" value="ECO:0007669"/>
    <property type="project" value="TreeGrafter"/>
</dbReference>
<evidence type="ECO:0000256" key="1">
    <source>
        <dbReference type="SAM" id="Coils"/>
    </source>
</evidence>
<dbReference type="InParanoid" id="A0A067QR97"/>
<accession>A0A067QR97</accession>
<dbReference type="InterPro" id="IPR033362">
    <property type="entry name" value="SSNA1_fam"/>
</dbReference>
<evidence type="ECO:0000313" key="2">
    <source>
        <dbReference type="EMBL" id="KDR12198.1"/>
    </source>
</evidence>
<keyword evidence="3" id="KW-1185">Reference proteome</keyword>
<reference evidence="2 3" key="1">
    <citation type="journal article" date="2014" name="Nat. Commun.">
        <title>Molecular traces of alternative social organization in a termite genome.</title>
        <authorList>
            <person name="Terrapon N."/>
            <person name="Li C."/>
            <person name="Robertson H.M."/>
            <person name="Ji L."/>
            <person name="Meng X."/>
            <person name="Booth W."/>
            <person name="Chen Z."/>
            <person name="Childers C.P."/>
            <person name="Glastad K.M."/>
            <person name="Gokhale K."/>
            <person name="Gowin J."/>
            <person name="Gronenberg W."/>
            <person name="Hermansen R.A."/>
            <person name="Hu H."/>
            <person name="Hunt B.G."/>
            <person name="Huylmans A.K."/>
            <person name="Khalil S.M."/>
            <person name="Mitchell R.D."/>
            <person name="Munoz-Torres M.C."/>
            <person name="Mustard J.A."/>
            <person name="Pan H."/>
            <person name="Reese J.T."/>
            <person name="Scharf M.E."/>
            <person name="Sun F."/>
            <person name="Vogel H."/>
            <person name="Xiao J."/>
            <person name="Yang W."/>
            <person name="Yang Z."/>
            <person name="Yang Z."/>
            <person name="Zhou J."/>
            <person name="Zhu J."/>
            <person name="Brent C.S."/>
            <person name="Elsik C.G."/>
            <person name="Goodisman M.A."/>
            <person name="Liberles D.A."/>
            <person name="Roe R.M."/>
            <person name="Vargo E.L."/>
            <person name="Vilcinskas A."/>
            <person name="Wang J."/>
            <person name="Bornberg-Bauer E."/>
            <person name="Korb J."/>
            <person name="Zhang G."/>
            <person name="Liebig J."/>
        </authorList>
    </citation>
    <scope>NUCLEOTIDE SEQUENCE [LARGE SCALE GENOMIC DNA]</scope>
    <source>
        <tissue evidence="2">Whole organism</tissue>
    </source>
</reference>
<dbReference type="EMBL" id="KK853038">
    <property type="protein sequence ID" value="KDR12198.1"/>
    <property type="molecule type" value="Genomic_DNA"/>
</dbReference>
<organism evidence="2 3">
    <name type="scientific">Zootermopsis nevadensis</name>
    <name type="common">Dampwood termite</name>
    <dbReference type="NCBI Taxonomy" id="136037"/>
    <lineage>
        <taxon>Eukaryota</taxon>
        <taxon>Metazoa</taxon>
        <taxon>Ecdysozoa</taxon>
        <taxon>Arthropoda</taxon>
        <taxon>Hexapoda</taxon>
        <taxon>Insecta</taxon>
        <taxon>Pterygota</taxon>
        <taxon>Neoptera</taxon>
        <taxon>Polyneoptera</taxon>
        <taxon>Dictyoptera</taxon>
        <taxon>Blattodea</taxon>
        <taxon>Blattoidea</taxon>
        <taxon>Termitoidae</taxon>
        <taxon>Termopsidae</taxon>
        <taxon>Zootermopsis</taxon>
    </lineage>
</organism>
<name>A0A067QR97_ZOONE</name>
<dbReference type="PANTHER" id="PTHR28661:SF1">
    <property type="entry name" value="MICROTUBULE NUCLEATION FACTOR SSNA1"/>
    <property type="match status" value="1"/>
</dbReference>
<dbReference type="AlphaFoldDB" id="A0A067QR97"/>
<evidence type="ECO:0000313" key="3">
    <source>
        <dbReference type="Proteomes" id="UP000027135"/>
    </source>
</evidence>
<dbReference type="eggNOG" id="ENOG502S16M">
    <property type="taxonomic scope" value="Eukaryota"/>
</dbReference>
<protein>
    <submittedName>
        <fullName evidence="2">Sjoegren syndrome nuclear autoantigen 1</fullName>
    </submittedName>
</protein>
<dbReference type="OMA" id="ETKNEYD"/>
<dbReference type="OrthoDB" id="295355at2759"/>
<dbReference type="Proteomes" id="UP000027135">
    <property type="component" value="Unassembled WGS sequence"/>
</dbReference>